<evidence type="ECO:0000256" key="1">
    <source>
        <dbReference type="ARBA" id="ARBA00004906"/>
    </source>
</evidence>
<reference evidence="4" key="2">
    <citation type="submission" date="2013-10" db="EMBL/GenBank/DDBJ databases">
        <authorList>
            <person name="Aslett M."/>
        </authorList>
    </citation>
    <scope>NUCLEOTIDE SEQUENCE [LARGE SCALE GENOMIC DNA]</scope>
    <source>
        <strain evidence="4">Houghton</strain>
    </source>
</reference>
<evidence type="ECO:0000313" key="5">
    <source>
        <dbReference type="Proteomes" id="UP000030750"/>
    </source>
</evidence>
<comment type="similarity">
    <text evidence="2">Belongs to the ubiquitin-activating E1 family.</text>
</comment>
<evidence type="ECO:0000259" key="3">
    <source>
        <dbReference type="Pfam" id="PF10585"/>
    </source>
</evidence>
<evidence type="ECO:0000313" key="4">
    <source>
        <dbReference type="EMBL" id="CDJ46853.1"/>
    </source>
</evidence>
<proteinExistence type="inferred from homology"/>
<accession>U6LCA2</accession>
<dbReference type="InterPro" id="IPR042063">
    <property type="entry name" value="Ubi_acti_E1_SCCH"/>
</dbReference>
<dbReference type="AlphaFoldDB" id="U6LCA2"/>
<dbReference type="InterPro" id="IPR019572">
    <property type="entry name" value="UBA_E1_SCCH"/>
</dbReference>
<dbReference type="GO" id="GO:0016567">
    <property type="term" value="P:protein ubiquitination"/>
    <property type="evidence" value="ECO:0007669"/>
    <property type="project" value="UniProtKB-UniPathway"/>
</dbReference>
<gene>
    <name evidence="4" type="ORF">EBH_0069100</name>
</gene>
<dbReference type="GO" id="GO:0008641">
    <property type="term" value="F:ubiquitin-like modifier activating enzyme activity"/>
    <property type="evidence" value="ECO:0007669"/>
    <property type="project" value="InterPro"/>
</dbReference>
<comment type="pathway">
    <text evidence="1">Protein modification; protein ubiquitination.</text>
</comment>
<dbReference type="SUPFAM" id="SSF69572">
    <property type="entry name" value="Activating enzymes of the ubiquitin-like proteins"/>
    <property type="match status" value="1"/>
</dbReference>
<dbReference type="EMBL" id="HG710510">
    <property type="protein sequence ID" value="CDJ46853.1"/>
    <property type="molecule type" value="Genomic_DNA"/>
</dbReference>
<feature type="domain" description="Ubiquitin-activating enzyme SCCH" evidence="3">
    <location>
        <begin position="12"/>
        <end position="54"/>
    </location>
</feature>
<dbReference type="VEuPathDB" id="ToxoDB:EBH_0069100"/>
<dbReference type="UniPathway" id="UPA00143"/>
<dbReference type="Pfam" id="PF10585">
    <property type="entry name" value="UBA_E1_SCCH"/>
    <property type="match status" value="1"/>
</dbReference>
<protein>
    <submittedName>
        <fullName evidence="4">Ubiquitin-activating enzyme e1, putative</fullName>
    </submittedName>
</protein>
<keyword evidence="5" id="KW-1185">Reference proteome</keyword>
<sequence length="178" mass="19671">MVLLHEEGLEKMTLLAESFSKDSETNGHVDFVHAAATLRAANYKISFWEKFKTKQIAGRITPAIATTTAAVTGLAALEFLKVVQWSKTIGSSGKTIKDCDIAENDIQKKEKKNINHISNFIHLFKNSFLNLALPLWLFSEPVPPIRNVDKDYEPIAGGPVRALPQGFTCWDKVEGTAG</sequence>
<dbReference type="OrthoDB" id="329042at2759"/>
<dbReference type="Gene3D" id="3.40.50.720">
    <property type="entry name" value="NAD(P)-binding Rossmann-like Domain"/>
    <property type="match status" value="1"/>
</dbReference>
<dbReference type="InterPro" id="IPR035985">
    <property type="entry name" value="Ubiquitin-activating_enz"/>
</dbReference>
<dbReference type="Proteomes" id="UP000030750">
    <property type="component" value="Unassembled WGS sequence"/>
</dbReference>
<name>U6LCA2_9EIME</name>
<evidence type="ECO:0000256" key="2">
    <source>
        <dbReference type="ARBA" id="ARBA00005673"/>
    </source>
</evidence>
<reference evidence="4" key="1">
    <citation type="submission" date="2013-10" db="EMBL/GenBank/DDBJ databases">
        <title>Genomic analysis of the causative agents of coccidiosis in chickens.</title>
        <authorList>
            <person name="Reid A.J."/>
            <person name="Blake D."/>
            <person name="Billington K."/>
            <person name="Browne H."/>
            <person name="Dunn M."/>
            <person name="Hung S."/>
            <person name="Kawahara F."/>
            <person name="Miranda-Saavedra D."/>
            <person name="Mourier T."/>
            <person name="Nagra H."/>
            <person name="Otto T.D."/>
            <person name="Rawlings N."/>
            <person name="Sanchez A."/>
            <person name="Sanders M."/>
            <person name="Subramaniam C."/>
            <person name="Tay Y."/>
            <person name="Dear P."/>
            <person name="Doerig C."/>
            <person name="Gruber A."/>
            <person name="Parkinson J."/>
            <person name="Shirley M."/>
            <person name="Wan K.L."/>
            <person name="Berriman M."/>
            <person name="Tomley F."/>
            <person name="Pain A."/>
        </authorList>
    </citation>
    <scope>NUCLEOTIDE SEQUENCE [LARGE SCALE GENOMIC DNA]</scope>
    <source>
        <strain evidence="4">Houghton</strain>
    </source>
</reference>
<dbReference type="Gene3D" id="1.10.10.2660">
    <property type="entry name" value="Ubiquitin-activating enzyme E1, SCCH domain"/>
    <property type="match status" value="1"/>
</dbReference>
<organism evidence="4 5">
    <name type="scientific">Eimeria brunetti</name>
    <dbReference type="NCBI Taxonomy" id="51314"/>
    <lineage>
        <taxon>Eukaryota</taxon>
        <taxon>Sar</taxon>
        <taxon>Alveolata</taxon>
        <taxon>Apicomplexa</taxon>
        <taxon>Conoidasida</taxon>
        <taxon>Coccidia</taxon>
        <taxon>Eucoccidiorida</taxon>
        <taxon>Eimeriorina</taxon>
        <taxon>Eimeriidae</taxon>
        <taxon>Eimeria</taxon>
    </lineage>
</organism>